<name>G5H7W5_9BACT</name>
<dbReference type="AlphaFoldDB" id="G5H7W5"/>
<accession>G5H7W5</accession>
<dbReference type="HOGENOM" id="CLU_3039719_0_0_10"/>
<dbReference type="STRING" id="742725.HMPREF9450_00768"/>
<dbReference type="Proteomes" id="UP000006008">
    <property type="component" value="Unassembled WGS sequence"/>
</dbReference>
<dbReference type="EMBL" id="ADLD01000009">
    <property type="protein sequence ID" value="EHB92564.1"/>
    <property type="molecule type" value="Genomic_DNA"/>
</dbReference>
<keyword evidence="2" id="KW-1185">Reference proteome</keyword>
<comment type="caution">
    <text evidence="1">The sequence shown here is derived from an EMBL/GenBank/DDBJ whole genome shotgun (WGS) entry which is preliminary data.</text>
</comment>
<organism evidence="1 2">
    <name type="scientific">Alistipes indistinctus YIT 12060</name>
    <dbReference type="NCBI Taxonomy" id="742725"/>
    <lineage>
        <taxon>Bacteria</taxon>
        <taxon>Pseudomonadati</taxon>
        <taxon>Bacteroidota</taxon>
        <taxon>Bacteroidia</taxon>
        <taxon>Bacteroidales</taxon>
        <taxon>Rikenellaceae</taxon>
        <taxon>Alistipes</taxon>
    </lineage>
</organism>
<evidence type="ECO:0000313" key="1">
    <source>
        <dbReference type="EMBL" id="EHB92564.1"/>
    </source>
</evidence>
<reference evidence="1 2" key="1">
    <citation type="submission" date="2011-08" db="EMBL/GenBank/DDBJ databases">
        <title>The Genome Sequence of Alistipes indistinctus YIT 12060.</title>
        <authorList>
            <consortium name="The Broad Institute Genome Sequencing Platform"/>
            <person name="Earl A."/>
            <person name="Ward D."/>
            <person name="Feldgarden M."/>
            <person name="Gevers D."/>
            <person name="Morotomi M."/>
            <person name="Young S.K."/>
            <person name="Zeng Q."/>
            <person name="Gargeya S."/>
            <person name="Fitzgerald M."/>
            <person name="Haas B."/>
            <person name="Abouelleil A."/>
            <person name="Alvarado L."/>
            <person name="Arachchi H.M."/>
            <person name="Berlin A."/>
            <person name="Brown A."/>
            <person name="Chapman S.B."/>
            <person name="Chen Z."/>
            <person name="Dunbar C."/>
            <person name="Freedman E."/>
            <person name="Gearin G."/>
            <person name="Gellesch M."/>
            <person name="Goldberg J."/>
            <person name="Griggs A."/>
            <person name="Gujja S."/>
            <person name="Heiman D."/>
            <person name="Howarth C."/>
            <person name="Larson L."/>
            <person name="Lui A."/>
            <person name="MacDonald P.J.P."/>
            <person name="Montmayeur A."/>
            <person name="Murphy C."/>
            <person name="Neiman D."/>
            <person name="Pearson M."/>
            <person name="Priest M."/>
            <person name="Roberts A."/>
            <person name="Saif S."/>
            <person name="Shea T."/>
            <person name="Shenoy N."/>
            <person name="Sisk P."/>
            <person name="Stolte C."/>
            <person name="Sykes S."/>
            <person name="Wortman J."/>
            <person name="Nusbaum C."/>
            <person name="Birren B."/>
        </authorList>
    </citation>
    <scope>NUCLEOTIDE SEQUENCE [LARGE SCALE GENOMIC DNA]</scope>
    <source>
        <strain evidence="1 2">YIT 12060</strain>
    </source>
</reference>
<protein>
    <submittedName>
        <fullName evidence="1">Uncharacterized protein</fullName>
    </submittedName>
</protein>
<sequence length="54" mass="6191">MDASVLLYLIDYQSTCGRSAGIFFSSLKQLRTAQWNALFDMTVSYQVFGYLDRV</sequence>
<proteinExistence type="predicted"/>
<gene>
    <name evidence="1" type="ORF">HMPREF9450_00768</name>
</gene>
<evidence type="ECO:0000313" key="2">
    <source>
        <dbReference type="Proteomes" id="UP000006008"/>
    </source>
</evidence>